<organism evidence="3 4">
    <name type="scientific">Juglans regia</name>
    <name type="common">English walnut</name>
    <dbReference type="NCBI Taxonomy" id="51240"/>
    <lineage>
        <taxon>Eukaryota</taxon>
        <taxon>Viridiplantae</taxon>
        <taxon>Streptophyta</taxon>
        <taxon>Embryophyta</taxon>
        <taxon>Tracheophyta</taxon>
        <taxon>Spermatophyta</taxon>
        <taxon>Magnoliopsida</taxon>
        <taxon>eudicotyledons</taxon>
        <taxon>Gunneridae</taxon>
        <taxon>Pentapetalae</taxon>
        <taxon>rosids</taxon>
        <taxon>fabids</taxon>
        <taxon>Fagales</taxon>
        <taxon>Juglandaceae</taxon>
        <taxon>Juglans</taxon>
    </lineage>
</organism>
<keyword evidence="2" id="KW-0472">Membrane</keyword>
<feature type="compositionally biased region" description="Polar residues" evidence="1">
    <location>
        <begin position="14"/>
        <end position="33"/>
    </location>
</feature>
<feature type="region of interest" description="Disordered" evidence="1">
    <location>
        <begin position="1"/>
        <end position="34"/>
    </location>
</feature>
<dbReference type="Gramene" id="Jr01_31530_p1">
    <property type="protein sequence ID" value="cds.Jr01_31530_p1"/>
    <property type="gene ID" value="Jr01_31530"/>
</dbReference>
<feature type="transmembrane region" description="Helical" evidence="2">
    <location>
        <begin position="46"/>
        <end position="63"/>
    </location>
</feature>
<keyword evidence="2" id="KW-0812">Transmembrane</keyword>
<name>A0A834D9Y5_JUGRE</name>
<accession>A0A834D9Y5</accession>
<evidence type="ECO:0000256" key="1">
    <source>
        <dbReference type="SAM" id="MobiDB-lite"/>
    </source>
</evidence>
<keyword evidence="2" id="KW-1133">Transmembrane helix</keyword>
<evidence type="ECO:0000256" key="2">
    <source>
        <dbReference type="SAM" id="Phobius"/>
    </source>
</evidence>
<feature type="compositionally biased region" description="Basic and acidic residues" evidence="1">
    <location>
        <begin position="1"/>
        <end position="10"/>
    </location>
</feature>
<dbReference type="Proteomes" id="UP000619265">
    <property type="component" value="Unassembled WGS sequence"/>
</dbReference>
<evidence type="ECO:0000313" key="4">
    <source>
        <dbReference type="Proteomes" id="UP000619265"/>
    </source>
</evidence>
<sequence length="223" mass="25333">MTRVKKEPQHQKCRIQNRTSYPTPETSISSVSEQGRREIQIEQKRLLRFILLLLILLAHHHHVNVLHVVPFVLRPHWRRTPSAGKAFRFGHPAEIITRTGTTGKYWWRNYKAAEAEVGPGLDPAEADCSLVVGQGSLLGSVEGAKPLPGLPPRISDLSREPAPRPLAHAPKMHLPTLPRRLRLSTGDGERVSRGVKRINRHRISVRTRVKIQCRKRCQERESA</sequence>
<reference evidence="3" key="2">
    <citation type="submission" date="2020-03" db="EMBL/GenBank/DDBJ databases">
        <title>Walnut 2.0.</title>
        <authorList>
            <person name="Marrano A."/>
            <person name="Britton M."/>
            <person name="Zimin A.V."/>
            <person name="Zaini P.A."/>
            <person name="Workman R."/>
            <person name="Puiu D."/>
            <person name="Bianco L."/>
            <person name="Allen B.J."/>
            <person name="Troggio M."/>
            <person name="Leslie C.A."/>
            <person name="Timp W."/>
            <person name="Dendekar A."/>
            <person name="Salzberg S.L."/>
            <person name="Neale D.B."/>
        </authorList>
    </citation>
    <scope>NUCLEOTIDE SEQUENCE</scope>
    <source>
        <tissue evidence="3">Leaves</tissue>
    </source>
</reference>
<gene>
    <name evidence="3" type="ORF">F2P56_002922</name>
</gene>
<reference evidence="3" key="1">
    <citation type="submission" date="2015-10" db="EMBL/GenBank/DDBJ databases">
        <authorList>
            <person name="Martinez-Garcia P.J."/>
            <person name="Crepeau M.W."/>
            <person name="Puiu D."/>
            <person name="Gonzalez-Ibeas D."/>
            <person name="Whalen J."/>
            <person name="Stevens K."/>
            <person name="Paul R."/>
            <person name="Butterfield T."/>
            <person name="Britton M."/>
            <person name="Reagan R."/>
            <person name="Chakraborty S."/>
            <person name="Walawage S.L."/>
            <person name="Vasquez-Gross H.A."/>
            <person name="Cardeno C."/>
            <person name="Famula R."/>
            <person name="Pratt K."/>
            <person name="Kuruganti S."/>
            <person name="Aradhya M.K."/>
            <person name="Leslie C.A."/>
            <person name="Dandekar A.M."/>
            <person name="Salzberg S.L."/>
            <person name="Wegrzyn J.L."/>
            <person name="Langley C.H."/>
            <person name="Neale D.B."/>
        </authorList>
    </citation>
    <scope>NUCLEOTIDE SEQUENCE</scope>
    <source>
        <tissue evidence="3">Leaves</tissue>
    </source>
</reference>
<comment type="caution">
    <text evidence="3">The sequence shown here is derived from an EMBL/GenBank/DDBJ whole genome shotgun (WGS) entry which is preliminary data.</text>
</comment>
<protein>
    <submittedName>
        <fullName evidence="3">Uncharacterized protein</fullName>
    </submittedName>
</protein>
<proteinExistence type="predicted"/>
<evidence type="ECO:0000313" key="3">
    <source>
        <dbReference type="EMBL" id="KAF5482343.1"/>
    </source>
</evidence>
<dbReference type="AlphaFoldDB" id="A0A834D9Y5"/>
<dbReference type="EMBL" id="LIHL02000001">
    <property type="protein sequence ID" value="KAF5482343.1"/>
    <property type="molecule type" value="Genomic_DNA"/>
</dbReference>